<proteinExistence type="predicted"/>
<feature type="domain" description="Protein kinase" evidence="9">
    <location>
        <begin position="15"/>
        <end position="264"/>
    </location>
</feature>
<organism evidence="10 11">
    <name type="scientific">Blepharisma stoltei</name>
    <dbReference type="NCBI Taxonomy" id="1481888"/>
    <lineage>
        <taxon>Eukaryota</taxon>
        <taxon>Sar</taxon>
        <taxon>Alveolata</taxon>
        <taxon>Ciliophora</taxon>
        <taxon>Postciliodesmatophora</taxon>
        <taxon>Heterotrichea</taxon>
        <taxon>Heterotrichida</taxon>
        <taxon>Blepharismidae</taxon>
        <taxon>Blepharisma</taxon>
    </lineage>
</organism>
<dbReference type="PANTHER" id="PTHR44899:SF3">
    <property type="entry name" value="SERINE_THREONINE-PROTEIN KINASE NEK1"/>
    <property type="match status" value="1"/>
</dbReference>
<dbReference type="InterPro" id="IPR000719">
    <property type="entry name" value="Prot_kinase_dom"/>
</dbReference>
<comment type="catalytic activity">
    <reaction evidence="8">
        <text>L-seryl-[protein] + ATP = O-phospho-L-seryl-[protein] + ADP + H(+)</text>
        <dbReference type="Rhea" id="RHEA:17989"/>
        <dbReference type="Rhea" id="RHEA-COMP:9863"/>
        <dbReference type="Rhea" id="RHEA-COMP:11604"/>
        <dbReference type="ChEBI" id="CHEBI:15378"/>
        <dbReference type="ChEBI" id="CHEBI:29999"/>
        <dbReference type="ChEBI" id="CHEBI:30616"/>
        <dbReference type="ChEBI" id="CHEBI:83421"/>
        <dbReference type="ChEBI" id="CHEBI:456216"/>
        <dbReference type="EC" id="2.7.11.1"/>
    </reaction>
</comment>
<comment type="catalytic activity">
    <reaction evidence="7">
        <text>L-threonyl-[protein] + ATP = O-phospho-L-threonyl-[protein] + ADP + H(+)</text>
        <dbReference type="Rhea" id="RHEA:46608"/>
        <dbReference type="Rhea" id="RHEA-COMP:11060"/>
        <dbReference type="Rhea" id="RHEA-COMP:11605"/>
        <dbReference type="ChEBI" id="CHEBI:15378"/>
        <dbReference type="ChEBI" id="CHEBI:30013"/>
        <dbReference type="ChEBI" id="CHEBI:30616"/>
        <dbReference type="ChEBI" id="CHEBI:61977"/>
        <dbReference type="ChEBI" id="CHEBI:456216"/>
        <dbReference type="EC" id="2.7.11.1"/>
    </reaction>
</comment>
<evidence type="ECO:0000256" key="3">
    <source>
        <dbReference type="ARBA" id="ARBA00022679"/>
    </source>
</evidence>
<evidence type="ECO:0000256" key="8">
    <source>
        <dbReference type="ARBA" id="ARBA00048679"/>
    </source>
</evidence>
<gene>
    <name evidence="10" type="ORF">BSTOLATCC_MIC62574</name>
</gene>
<dbReference type="InterPro" id="IPR011043">
    <property type="entry name" value="Gal_Oxase/kelch_b-propeller"/>
</dbReference>
<dbReference type="EC" id="2.7.11.1" evidence="1"/>
<evidence type="ECO:0000313" key="10">
    <source>
        <dbReference type="EMBL" id="CAG9334993.1"/>
    </source>
</evidence>
<evidence type="ECO:0000313" key="11">
    <source>
        <dbReference type="Proteomes" id="UP001162131"/>
    </source>
</evidence>
<dbReference type="GO" id="GO:0005524">
    <property type="term" value="F:ATP binding"/>
    <property type="evidence" value="ECO:0007669"/>
    <property type="project" value="UniProtKB-KW"/>
</dbReference>
<sequence length="556" mass="65327">MGKCISVTQASINNYEVIEKIIFWRYGMIYKVRNKTDDNIYAMQEIKLKRLEILGAEKEAKKLSKLSCPYLVNITDTFIHRSKLYLIRDFSNGRPLRELINVRFQPLEESLIWNYLIQICLGIEYLHTNDIEHHDLNPDVVFVHHDDRVKLADYGIHNWFPPAEEGKIPNVNELSYFAPEQYEYRHKKTNDIWALGVILYEMCELKFPFKADDLAEIHRAVTEYDFIATDNEYSEDLLWIIKLCLMKNHKSRPNIQEILTLNIMKRKALELNIKIPKDSILYQELIENQLISSEITNPFEKDYEAINEIVFMKWNSNEIVTWNLETLKSTSKCFDLISNLSFYGSTLIPENKGIFFYGGKLNNREITGKTFIVDSDKNITLMSPGSQTHLIGLAYFKKYIYALGGDPEVSNKFNLEENIWEACPPLPKGDFRNSSLIAYKDHILVAGKYLDKLVSFDINEDNYLVISNLNLEIDKNKVLFTENNRIYIIEIKGKIYESEMNNFMTWKCIGENNILDSDIQSYVVGFRNHFYFILVNNDLVNFDLKKKKLRWFKRLN</sequence>
<dbReference type="SUPFAM" id="SSF56112">
    <property type="entry name" value="Protein kinase-like (PK-like)"/>
    <property type="match status" value="1"/>
</dbReference>
<name>A0AAU9KNT1_9CILI</name>
<keyword evidence="11" id="KW-1185">Reference proteome</keyword>
<dbReference type="InterPro" id="IPR015915">
    <property type="entry name" value="Kelch-typ_b-propeller"/>
</dbReference>
<keyword evidence="3" id="KW-0808">Transferase</keyword>
<dbReference type="AlphaFoldDB" id="A0AAU9KNT1"/>
<keyword evidence="5" id="KW-0418">Kinase</keyword>
<dbReference type="PANTHER" id="PTHR44899">
    <property type="entry name" value="CAMK FAMILY PROTEIN KINASE"/>
    <property type="match status" value="1"/>
</dbReference>
<dbReference type="InterPro" id="IPR011009">
    <property type="entry name" value="Kinase-like_dom_sf"/>
</dbReference>
<dbReference type="SUPFAM" id="SSF50965">
    <property type="entry name" value="Galactose oxidase, central domain"/>
    <property type="match status" value="1"/>
</dbReference>
<dbReference type="Proteomes" id="UP001162131">
    <property type="component" value="Unassembled WGS sequence"/>
</dbReference>
<dbReference type="Pfam" id="PF00069">
    <property type="entry name" value="Pkinase"/>
    <property type="match status" value="1"/>
</dbReference>
<keyword evidence="2" id="KW-0723">Serine/threonine-protein kinase</keyword>
<dbReference type="Gene3D" id="2.120.10.80">
    <property type="entry name" value="Kelch-type beta propeller"/>
    <property type="match status" value="1"/>
</dbReference>
<evidence type="ECO:0000256" key="6">
    <source>
        <dbReference type="ARBA" id="ARBA00022840"/>
    </source>
</evidence>
<dbReference type="Gene3D" id="1.10.510.10">
    <property type="entry name" value="Transferase(Phosphotransferase) domain 1"/>
    <property type="match status" value="1"/>
</dbReference>
<evidence type="ECO:0000256" key="5">
    <source>
        <dbReference type="ARBA" id="ARBA00022777"/>
    </source>
</evidence>
<keyword evidence="6" id="KW-0067">ATP-binding</keyword>
<protein>
    <recommendedName>
        <fullName evidence="1">non-specific serine/threonine protein kinase</fullName>
        <ecNumber evidence="1">2.7.11.1</ecNumber>
    </recommendedName>
</protein>
<evidence type="ECO:0000256" key="7">
    <source>
        <dbReference type="ARBA" id="ARBA00047899"/>
    </source>
</evidence>
<evidence type="ECO:0000259" key="9">
    <source>
        <dbReference type="PROSITE" id="PS50011"/>
    </source>
</evidence>
<evidence type="ECO:0000256" key="1">
    <source>
        <dbReference type="ARBA" id="ARBA00012513"/>
    </source>
</evidence>
<reference evidence="10" key="1">
    <citation type="submission" date="2021-09" db="EMBL/GenBank/DDBJ databases">
        <authorList>
            <consortium name="AG Swart"/>
            <person name="Singh M."/>
            <person name="Singh A."/>
            <person name="Seah K."/>
            <person name="Emmerich C."/>
        </authorList>
    </citation>
    <scope>NUCLEOTIDE SEQUENCE</scope>
    <source>
        <strain evidence="10">ATCC30299</strain>
    </source>
</reference>
<evidence type="ECO:0000256" key="2">
    <source>
        <dbReference type="ARBA" id="ARBA00022527"/>
    </source>
</evidence>
<accession>A0AAU9KNT1</accession>
<keyword evidence="4" id="KW-0547">Nucleotide-binding</keyword>
<dbReference type="PROSITE" id="PS50011">
    <property type="entry name" value="PROTEIN_KINASE_DOM"/>
    <property type="match status" value="1"/>
</dbReference>
<dbReference type="EMBL" id="CAJZBQ010000060">
    <property type="protein sequence ID" value="CAG9334993.1"/>
    <property type="molecule type" value="Genomic_DNA"/>
</dbReference>
<evidence type="ECO:0000256" key="4">
    <source>
        <dbReference type="ARBA" id="ARBA00022741"/>
    </source>
</evidence>
<dbReference type="InterPro" id="IPR051131">
    <property type="entry name" value="NEK_Ser/Thr_kinase_NIMA"/>
</dbReference>
<comment type="caution">
    <text evidence="10">The sequence shown here is derived from an EMBL/GenBank/DDBJ whole genome shotgun (WGS) entry which is preliminary data.</text>
</comment>
<dbReference type="GO" id="GO:0004674">
    <property type="term" value="F:protein serine/threonine kinase activity"/>
    <property type="evidence" value="ECO:0007669"/>
    <property type="project" value="UniProtKB-KW"/>
</dbReference>